<sequence>MENSKPNVIVPYHDPTADDQPSAEQLLDFGNEDAPSLGYDRNLGFDQNAQVPRPSNINPLPNSGQDVVVGSYTLVPISAPVFGPFDTRFASSSRSGPPSTNFMPVPPGQHLADPTNLGASPSNVVPGLNSNVNSGGHFSGNDGGNCYDNPQGGADFGNPITLPIWPILPSPYSCSGCQTLREIIHTNGVTITNLEIHGRLGTNITHAILDTYDFNYSSENHTYQMFDFSNESIDSIKSFLLQYCEYRRLEGFSLVEDPLTVFFKALLIDIDDVENQIPYLPQPTAMDTDNDTMPQQEVTPSQLNPTSNPTGNVNDNRQQYPASDASGNAIDHRQQNLRQGGRGKSPLAIQRERTKRLKMKDFAKYLHLTIEEAAKKMEVCPTVIKKKCRQAGIGRWPYRKIKGFKRMISIKKQQLANARTDEERNSIKEEIKMYEKAVSDLYLAVLRH</sequence>
<evidence type="ECO:0000313" key="10">
    <source>
        <dbReference type="EMBL" id="CAI9095903.1"/>
    </source>
</evidence>
<evidence type="ECO:0000256" key="4">
    <source>
        <dbReference type="ARBA" id="ARBA00023125"/>
    </source>
</evidence>
<gene>
    <name evidence="10" type="ORF">OLC1_LOCUS6777</name>
</gene>
<dbReference type="Proteomes" id="UP001161247">
    <property type="component" value="Chromosome 2"/>
</dbReference>
<feature type="region of interest" description="Disordered" evidence="8">
    <location>
        <begin position="1"/>
        <end position="23"/>
    </location>
</feature>
<evidence type="ECO:0000256" key="7">
    <source>
        <dbReference type="SAM" id="Coils"/>
    </source>
</evidence>
<proteinExistence type="predicted"/>
<keyword evidence="3 7" id="KW-0175">Coiled coil</keyword>
<keyword evidence="4" id="KW-0238">DNA-binding</keyword>
<feature type="domain" description="RWP-RK" evidence="9">
    <location>
        <begin position="344"/>
        <end position="424"/>
    </location>
</feature>
<keyword evidence="6" id="KW-0539">Nucleus</keyword>
<evidence type="ECO:0000256" key="1">
    <source>
        <dbReference type="ARBA" id="ARBA00004049"/>
    </source>
</evidence>
<keyword evidence="2" id="KW-0805">Transcription regulation</keyword>
<evidence type="ECO:0000256" key="6">
    <source>
        <dbReference type="ARBA" id="ARBA00023242"/>
    </source>
</evidence>
<evidence type="ECO:0000256" key="5">
    <source>
        <dbReference type="ARBA" id="ARBA00023163"/>
    </source>
</evidence>
<feature type="coiled-coil region" evidence="7">
    <location>
        <begin position="410"/>
        <end position="437"/>
    </location>
</feature>
<keyword evidence="5" id="KW-0804">Transcription</keyword>
<dbReference type="InterPro" id="IPR044607">
    <property type="entry name" value="RKD-like"/>
</dbReference>
<evidence type="ECO:0000259" key="9">
    <source>
        <dbReference type="PROSITE" id="PS51519"/>
    </source>
</evidence>
<dbReference type="EMBL" id="OX459119">
    <property type="protein sequence ID" value="CAI9095903.1"/>
    <property type="molecule type" value="Genomic_DNA"/>
</dbReference>
<comment type="function">
    <text evidence="1">Putative transcription factor.</text>
</comment>
<evidence type="ECO:0000256" key="8">
    <source>
        <dbReference type="SAM" id="MobiDB-lite"/>
    </source>
</evidence>
<organism evidence="10 11">
    <name type="scientific">Oldenlandia corymbosa var. corymbosa</name>
    <dbReference type="NCBI Taxonomy" id="529605"/>
    <lineage>
        <taxon>Eukaryota</taxon>
        <taxon>Viridiplantae</taxon>
        <taxon>Streptophyta</taxon>
        <taxon>Embryophyta</taxon>
        <taxon>Tracheophyta</taxon>
        <taxon>Spermatophyta</taxon>
        <taxon>Magnoliopsida</taxon>
        <taxon>eudicotyledons</taxon>
        <taxon>Gunneridae</taxon>
        <taxon>Pentapetalae</taxon>
        <taxon>asterids</taxon>
        <taxon>lamiids</taxon>
        <taxon>Gentianales</taxon>
        <taxon>Rubiaceae</taxon>
        <taxon>Rubioideae</taxon>
        <taxon>Spermacoceae</taxon>
        <taxon>Hedyotis-Oldenlandia complex</taxon>
        <taxon>Oldenlandia</taxon>
    </lineage>
</organism>
<dbReference type="PROSITE" id="PS51519">
    <property type="entry name" value="RWP_RK"/>
    <property type="match status" value="1"/>
</dbReference>
<dbReference type="Pfam" id="PF02042">
    <property type="entry name" value="RWP-RK"/>
    <property type="match status" value="1"/>
</dbReference>
<dbReference type="GO" id="GO:0003677">
    <property type="term" value="F:DNA binding"/>
    <property type="evidence" value="ECO:0007669"/>
    <property type="project" value="UniProtKB-KW"/>
</dbReference>
<feature type="region of interest" description="Disordered" evidence="8">
    <location>
        <begin position="280"/>
        <end position="327"/>
    </location>
</feature>
<dbReference type="InterPro" id="IPR003035">
    <property type="entry name" value="RWP-RK_dom"/>
</dbReference>
<reference evidence="10" key="1">
    <citation type="submission" date="2023-03" db="EMBL/GenBank/DDBJ databases">
        <authorList>
            <person name="Julca I."/>
        </authorList>
    </citation>
    <scope>NUCLEOTIDE SEQUENCE</scope>
</reference>
<evidence type="ECO:0000256" key="3">
    <source>
        <dbReference type="ARBA" id="ARBA00023054"/>
    </source>
</evidence>
<feature type="compositionally biased region" description="Polar residues" evidence="8">
    <location>
        <begin position="285"/>
        <end position="321"/>
    </location>
</feature>
<dbReference type="PANTHER" id="PTHR46373:SF5">
    <property type="entry name" value="RWP-RK DOMAIN PROTEIN"/>
    <property type="match status" value="1"/>
</dbReference>
<evidence type="ECO:0000313" key="11">
    <source>
        <dbReference type="Proteomes" id="UP001161247"/>
    </source>
</evidence>
<dbReference type="AlphaFoldDB" id="A0AAV1CLE4"/>
<accession>A0AAV1CLE4</accession>
<protein>
    <submittedName>
        <fullName evidence="10">OLC1v1031939C1</fullName>
    </submittedName>
</protein>
<keyword evidence="11" id="KW-1185">Reference proteome</keyword>
<evidence type="ECO:0000256" key="2">
    <source>
        <dbReference type="ARBA" id="ARBA00023015"/>
    </source>
</evidence>
<dbReference type="PANTHER" id="PTHR46373">
    <property type="entry name" value="PROTEIN RKD4"/>
    <property type="match status" value="1"/>
</dbReference>
<dbReference type="GO" id="GO:0003700">
    <property type="term" value="F:DNA-binding transcription factor activity"/>
    <property type="evidence" value="ECO:0007669"/>
    <property type="project" value="InterPro"/>
</dbReference>
<name>A0AAV1CLE4_OLDCO</name>